<dbReference type="GO" id="GO:0005737">
    <property type="term" value="C:cytoplasm"/>
    <property type="evidence" value="ECO:0007669"/>
    <property type="project" value="TreeGrafter"/>
</dbReference>
<evidence type="ECO:0000256" key="2">
    <source>
        <dbReference type="ARBA" id="ARBA00022840"/>
    </source>
</evidence>
<protein>
    <recommendedName>
        <fullName evidence="7">Myosin motor domain-containing protein</fullName>
    </recommendedName>
</protein>
<dbReference type="InterPro" id="IPR001609">
    <property type="entry name" value="Myosin_head_motor_dom-like"/>
</dbReference>
<reference evidence="8 9" key="1">
    <citation type="journal article" date="2019" name="Genome Biol. Evol.">
        <title>Insights into the evolution of the New World diploid cottons (Gossypium, subgenus Houzingenia) based on genome sequencing.</title>
        <authorList>
            <person name="Grover C.E."/>
            <person name="Arick M.A. 2nd"/>
            <person name="Thrash A."/>
            <person name="Conover J.L."/>
            <person name="Sanders W.S."/>
            <person name="Peterson D.G."/>
            <person name="Frelichowski J.E."/>
            <person name="Scheffler J.A."/>
            <person name="Scheffler B.E."/>
            <person name="Wendel J.F."/>
        </authorList>
    </citation>
    <scope>NUCLEOTIDE SEQUENCE [LARGE SCALE GENOMIC DNA]</scope>
    <source>
        <strain evidence="8">157</strain>
        <tissue evidence="8">Leaf</tissue>
    </source>
</reference>
<dbReference type="Proteomes" id="UP000593572">
    <property type="component" value="Unassembled WGS sequence"/>
</dbReference>
<dbReference type="PANTHER" id="PTHR13140">
    <property type="entry name" value="MYOSIN"/>
    <property type="match status" value="1"/>
</dbReference>
<proteinExistence type="inferred from homology"/>
<dbReference type="PANTHER" id="PTHR13140:SF836">
    <property type="entry name" value="MYOSIN-6"/>
    <property type="match status" value="1"/>
</dbReference>
<keyword evidence="5 6" id="KW-0009">Actin-binding</keyword>
<feature type="domain" description="Myosin motor" evidence="7">
    <location>
        <begin position="1"/>
        <end position="202"/>
    </location>
</feature>
<evidence type="ECO:0000256" key="4">
    <source>
        <dbReference type="ARBA" id="ARBA00023175"/>
    </source>
</evidence>
<feature type="non-terminal residue" evidence="8">
    <location>
        <position position="1"/>
    </location>
</feature>
<comment type="caution">
    <text evidence="8">The sequence shown here is derived from an EMBL/GenBank/DDBJ whole genome shotgun (WGS) entry which is preliminary data.</text>
</comment>
<comment type="caution">
    <text evidence="6">Lacks conserved residue(s) required for the propagation of feature annotation.</text>
</comment>
<name>A0A7J8LQN0_9ROSI</name>
<dbReference type="SMART" id="SM00242">
    <property type="entry name" value="MYSc"/>
    <property type="match status" value="1"/>
</dbReference>
<organism evidence="8 9">
    <name type="scientific">Gossypium lobatum</name>
    <dbReference type="NCBI Taxonomy" id="34289"/>
    <lineage>
        <taxon>Eukaryota</taxon>
        <taxon>Viridiplantae</taxon>
        <taxon>Streptophyta</taxon>
        <taxon>Embryophyta</taxon>
        <taxon>Tracheophyta</taxon>
        <taxon>Spermatophyta</taxon>
        <taxon>Magnoliopsida</taxon>
        <taxon>eudicotyledons</taxon>
        <taxon>Gunneridae</taxon>
        <taxon>Pentapetalae</taxon>
        <taxon>rosids</taxon>
        <taxon>malvids</taxon>
        <taxon>Malvales</taxon>
        <taxon>Malvaceae</taxon>
        <taxon>Malvoideae</taxon>
        <taxon>Gossypium</taxon>
    </lineage>
</organism>
<evidence type="ECO:0000313" key="8">
    <source>
        <dbReference type="EMBL" id="MBA0554745.1"/>
    </source>
</evidence>
<keyword evidence="2" id="KW-0067">ATP-binding</keyword>
<dbReference type="Gene3D" id="1.20.120.720">
    <property type="entry name" value="Myosin VI head, motor domain, U50 subdomain"/>
    <property type="match status" value="1"/>
</dbReference>
<dbReference type="SUPFAM" id="SSF52540">
    <property type="entry name" value="P-loop containing nucleoside triphosphate hydrolases"/>
    <property type="match status" value="1"/>
</dbReference>
<keyword evidence="1" id="KW-0547">Nucleotide-binding</keyword>
<comment type="similarity">
    <text evidence="6">Belongs to the TRAFAC class myosin-kinesin ATPase superfamily. Myosin family.</text>
</comment>
<evidence type="ECO:0000259" key="7">
    <source>
        <dbReference type="PROSITE" id="PS51456"/>
    </source>
</evidence>
<dbReference type="GO" id="GO:0048767">
    <property type="term" value="P:root hair elongation"/>
    <property type="evidence" value="ECO:0007669"/>
    <property type="project" value="TreeGrafter"/>
</dbReference>
<keyword evidence="4" id="KW-0505">Motor protein</keyword>
<dbReference type="PROSITE" id="PS51456">
    <property type="entry name" value="MYOSIN_MOTOR"/>
    <property type="match status" value="1"/>
</dbReference>
<dbReference type="GO" id="GO:0051015">
    <property type="term" value="F:actin filament binding"/>
    <property type="evidence" value="ECO:0007669"/>
    <property type="project" value="TreeGrafter"/>
</dbReference>
<dbReference type="GO" id="GO:0016459">
    <property type="term" value="C:myosin complex"/>
    <property type="evidence" value="ECO:0007669"/>
    <property type="project" value="UniProtKB-KW"/>
</dbReference>
<dbReference type="GO" id="GO:0005524">
    <property type="term" value="F:ATP binding"/>
    <property type="evidence" value="ECO:0007669"/>
    <property type="project" value="UniProtKB-KW"/>
</dbReference>
<evidence type="ECO:0000256" key="3">
    <source>
        <dbReference type="ARBA" id="ARBA00023123"/>
    </source>
</evidence>
<evidence type="ECO:0000256" key="1">
    <source>
        <dbReference type="ARBA" id="ARBA00022741"/>
    </source>
</evidence>
<dbReference type="EMBL" id="JABEZX010000004">
    <property type="protein sequence ID" value="MBA0554745.1"/>
    <property type="molecule type" value="Genomic_DNA"/>
</dbReference>
<dbReference type="GO" id="GO:0007015">
    <property type="term" value="P:actin filament organization"/>
    <property type="evidence" value="ECO:0007669"/>
    <property type="project" value="TreeGrafter"/>
</dbReference>
<dbReference type="GO" id="GO:0016020">
    <property type="term" value="C:membrane"/>
    <property type="evidence" value="ECO:0007669"/>
    <property type="project" value="TreeGrafter"/>
</dbReference>
<dbReference type="Pfam" id="PF00063">
    <property type="entry name" value="Myosin_head"/>
    <property type="match status" value="1"/>
</dbReference>
<evidence type="ECO:0000256" key="5">
    <source>
        <dbReference type="ARBA" id="ARBA00023203"/>
    </source>
</evidence>
<gene>
    <name evidence="8" type="ORF">Golob_013835</name>
</gene>
<dbReference type="AlphaFoldDB" id="A0A7J8LQN0"/>
<sequence>DIQRYKLGNPRTFHYLNQSNCYELDGIDDSKEYTATRRAMGVVGISPEEQDAIFCVVAAILHLGNIEFAKGKEIDSSVPKDEKSWFHLRTAAELLMCDEKLLEDSLCKRIIVTRDETITKWLDPESAALSRDALAKIVYSRLFDWYGSILLFEYDMIVDKINSSIGQDPDSKFLIGVLDIYGFESFKTNRCLTGMPVIFMID</sequence>
<keyword evidence="9" id="KW-1185">Reference proteome</keyword>
<dbReference type="InterPro" id="IPR027417">
    <property type="entry name" value="P-loop_NTPase"/>
</dbReference>
<dbReference type="FunFam" id="1.10.10.820:FF:000001">
    <property type="entry name" value="Myosin heavy chain"/>
    <property type="match status" value="1"/>
</dbReference>
<dbReference type="FunFam" id="1.20.120.720:FF:000011">
    <property type="entry name" value="Myosin 2"/>
    <property type="match status" value="1"/>
</dbReference>
<evidence type="ECO:0000256" key="6">
    <source>
        <dbReference type="PROSITE-ProRule" id="PRU00782"/>
    </source>
</evidence>
<dbReference type="GO" id="GO:0000146">
    <property type="term" value="F:microfilament motor activity"/>
    <property type="evidence" value="ECO:0007669"/>
    <property type="project" value="TreeGrafter"/>
</dbReference>
<keyword evidence="3 6" id="KW-0518">Myosin</keyword>
<dbReference type="GO" id="GO:0030048">
    <property type="term" value="P:actin filament-based movement"/>
    <property type="evidence" value="ECO:0007669"/>
    <property type="project" value="UniProtKB-ARBA"/>
</dbReference>
<dbReference type="Gene3D" id="1.10.10.820">
    <property type="match status" value="1"/>
</dbReference>
<evidence type="ECO:0000313" key="9">
    <source>
        <dbReference type="Proteomes" id="UP000593572"/>
    </source>
</evidence>
<accession>A0A7J8LQN0</accession>